<evidence type="ECO:0000256" key="5">
    <source>
        <dbReference type="ARBA" id="ARBA00022777"/>
    </source>
</evidence>
<evidence type="ECO:0000256" key="3">
    <source>
        <dbReference type="ARBA" id="ARBA00022679"/>
    </source>
</evidence>
<proteinExistence type="inferred from homology"/>
<keyword evidence="6" id="KW-0067">ATP-binding</keyword>
<keyword evidence="7" id="KW-0829">Tyrosine-protein kinase</keyword>
<comment type="catalytic activity">
    <reaction evidence="8">
        <text>L-tyrosyl-[protein] + ATP = O-phospho-L-tyrosyl-[protein] + ADP + H(+)</text>
        <dbReference type="Rhea" id="RHEA:10596"/>
        <dbReference type="Rhea" id="RHEA-COMP:10136"/>
        <dbReference type="Rhea" id="RHEA-COMP:20101"/>
        <dbReference type="ChEBI" id="CHEBI:15378"/>
        <dbReference type="ChEBI" id="CHEBI:30616"/>
        <dbReference type="ChEBI" id="CHEBI:46858"/>
        <dbReference type="ChEBI" id="CHEBI:61978"/>
        <dbReference type="ChEBI" id="CHEBI:456216"/>
        <dbReference type="EC" id="2.7.10.2"/>
    </reaction>
</comment>
<dbReference type="OrthoDB" id="9794577at2"/>
<comment type="caution">
    <text evidence="10">The sequence shown here is derived from an EMBL/GenBank/DDBJ whole genome shotgun (WGS) entry which is preliminary data.</text>
</comment>
<dbReference type="GO" id="GO:0004715">
    <property type="term" value="F:non-membrane spanning protein tyrosine kinase activity"/>
    <property type="evidence" value="ECO:0007669"/>
    <property type="project" value="UniProtKB-EC"/>
</dbReference>
<keyword evidence="5 10" id="KW-0418">Kinase</keyword>
<dbReference type="Gene3D" id="3.40.50.300">
    <property type="entry name" value="P-loop containing nucleotide triphosphate hydrolases"/>
    <property type="match status" value="1"/>
</dbReference>
<dbReference type="Pfam" id="PF13614">
    <property type="entry name" value="AAA_31"/>
    <property type="match status" value="1"/>
</dbReference>
<dbReference type="InterPro" id="IPR025669">
    <property type="entry name" value="AAA_dom"/>
</dbReference>
<dbReference type="FunFam" id="3.40.50.300:FF:000527">
    <property type="entry name" value="Tyrosine-protein kinase etk"/>
    <property type="match status" value="1"/>
</dbReference>
<dbReference type="NCBIfam" id="TIGR01007">
    <property type="entry name" value="eps_fam"/>
    <property type="match status" value="1"/>
</dbReference>
<comment type="similarity">
    <text evidence="1">Belongs to the CpsD/CapB family.</text>
</comment>
<dbReference type="PANTHER" id="PTHR32309">
    <property type="entry name" value="TYROSINE-PROTEIN KINASE"/>
    <property type="match status" value="1"/>
</dbReference>
<dbReference type="GO" id="GO:0005524">
    <property type="term" value="F:ATP binding"/>
    <property type="evidence" value="ECO:0007669"/>
    <property type="project" value="UniProtKB-KW"/>
</dbReference>
<keyword evidence="11" id="KW-1185">Reference proteome</keyword>
<dbReference type="STRING" id="29349.CLOTH_16270"/>
<evidence type="ECO:0000256" key="4">
    <source>
        <dbReference type="ARBA" id="ARBA00022741"/>
    </source>
</evidence>
<dbReference type="InterPro" id="IPR027417">
    <property type="entry name" value="P-loop_NTPase"/>
</dbReference>
<dbReference type="GO" id="GO:0042802">
    <property type="term" value="F:identical protein binding"/>
    <property type="evidence" value="ECO:0007669"/>
    <property type="project" value="UniProtKB-ARBA"/>
</dbReference>
<accession>A0A1V4I5Z9</accession>
<dbReference type="AlphaFoldDB" id="A0A1V4I5Z9"/>
<feature type="domain" description="AAA" evidence="9">
    <location>
        <begin position="36"/>
        <end position="164"/>
    </location>
</feature>
<evidence type="ECO:0000256" key="7">
    <source>
        <dbReference type="ARBA" id="ARBA00023137"/>
    </source>
</evidence>
<name>A0A1V4I5Z9_9FIRM</name>
<dbReference type="SUPFAM" id="SSF52540">
    <property type="entry name" value="P-loop containing nucleoside triphosphate hydrolases"/>
    <property type="match status" value="1"/>
</dbReference>
<organism evidence="10 11">
    <name type="scientific">Alkalithermobacter paradoxus</name>
    <dbReference type="NCBI Taxonomy" id="29349"/>
    <lineage>
        <taxon>Bacteria</taxon>
        <taxon>Bacillati</taxon>
        <taxon>Bacillota</taxon>
        <taxon>Clostridia</taxon>
        <taxon>Peptostreptococcales</taxon>
        <taxon>Tepidibacteraceae</taxon>
        <taxon>Alkalithermobacter</taxon>
    </lineage>
</organism>
<evidence type="ECO:0000256" key="2">
    <source>
        <dbReference type="ARBA" id="ARBA00011903"/>
    </source>
</evidence>
<dbReference type="GO" id="GO:0005886">
    <property type="term" value="C:plasma membrane"/>
    <property type="evidence" value="ECO:0007669"/>
    <property type="project" value="TreeGrafter"/>
</dbReference>
<evidence type="ECO:0000259" key="9">
    <source>
        <dbReference type="Pfam" id="PF13614"/>
    </source>
</evidence>
<evidence type="ECO:0000256" key="1">
    <source>
        <dbReference type="ARBA" id="ARBA00007316"/>
    </source>
</evidence>
<evidence type="ECO:0000313" key="11">
    <source>
        <dbReference type="Proteomes" id="UP000190140"/>
    </source>
</evidence>
<dbReference type="InterPro" id="IPR050445">
    <property type="entry name" value="Bact_polysacc_biosynth/exp"/>
</dbReference>
<protein>
    <recommendedName>
        <fullName evidence="2">non-specific protein-tyrosine kinase</fullName>
        <ecNumber evidence="2">2.7.10.2</ecNumber>
    </recommendedName>
</protein>
<dbReference type="EMBL" id="MZGW01000006">
    <property type="protein sequence ID" value="OPJ55324.1"/>
    <property type="molecule type" value="Genomic_DNA"/>
</dbReference>
<keyword evidence="4" id="KW-0547">Nucleotide-binding</keyword>
<gene>
    <name evidence="10" type="primary">ywqD</name>
    <name evidence="10" type="ORF">CLOTH_16270</name>
</gene>
<dbReference type="RefSeq" id="WP_079412917.1">
    <property type="nucleotide sequence ID" value="NZ_MZGW01000006.1"/>
</dbReference>
<evidence type="ECO:0000313" key="10">
    <source>
        <dbReference type="EMBL" id="OPJ55324.1"/>
    </source>
</evidence>
<sequence length="237" mass="26469">MKSLIVHNNPKSPIAEAYRNVRTNILFSNIDENLQTILITSAGQGEGKSTTISNIALSLSDLGKKVLLIDCDFRRPSIHKKFGITNSKGITDILLENIEYQAYTQRTNKENLDIITAGQIPPNPSEMISSNKMKRLLEEMKKDYEYILVDTAPIGVVTDAAILSTFIDGVILLCASGEAQIEHAKKAKENLVKVGANILGVILNKLEIEKNRSYGYYAYSYEDDSDKNTRKKKRSKK</sequence>
<dbReference type="EC" id="2.7.10.2" evidence="2"/>
<dbReference type="PANTHER" id="PTHR32309:SF13">
    <property type="entry name" value="FERRIC ENTEROBACTIN TRANSPORT PROTEIN FEPE"/>
    <property type="match status" value="1"/>
</dbReference>
<evidence type="ECO:0000256" key="6">
    <source>
        <dbReference type="ARBA" id="ARBA00022840"/>
    </source>
</evidence>
<dbReference type="InterPro" id="IPR005702">
    <property type="entry name" value="Wzc-like_C"/>
</dbReference>
<evidence type="ECO:0000256" key="8">
    <source>
        <dbReference type="ARBA" id="ARBA00051245"/>
    </source>
</evidence>
<keyword evidence="3 10" id="KW-0808">Transferase</keyword>
<dbReference type="Proteomes" id="UP000190140">
    <property type="component" value="Unassembled WGS sequence"/>
</dbReference>
<dbReference type="CDD" id="cd05387">
    <property type="entry name" value="BY-kinase"/>
    <property type="match status" value="1"/>
</dbReference>
<reference evidence="10 11" key="1">
    <citation type="submission" date="2017-03" db="EMBL/GenBank/DDBJ databases">
        <title>Genome sequence of Clostridium thermoalcaliphilum DSM 7309.</title>
        <authorList>
            <person name="Poehlein A."/>
            <person name="Daniel R."/>
        </authorList>
    </citation>
    <scope>NUCLEOTIDE SEQUENCE [LARGE SCALE GENOMIC DNA]</scope>
    <source>
        <strain evidence="10 11">DSM 7309</strain>
    </source>
</reference>